<evidence type="ECO:0000256" key="3">
    <source>
        <dbReference type="ARBA" id="ARBA00022763"/>
    </source>
</evidence>
<dbReference type="SUPFAM" id="SSF52540">
    <property type="entry name" value="P-loop containing nucleoside triphosphate hydrolases"/>
    <property type="match status" value="2"/>
</dbReference>
<feature type="domain" description="RecC C-terminal" evidence="10">
    <location>
        <begin position="782"/>
        <end position="1006"/>
    </location>
</feature>
<dbReference type="AlphaFoldDB" id="A0A2A2G9A9"/>
<evidence type="ECO:0000313" key="11">
    <source>
        <dbReference type="EMBL" id="PAU93888.1"/>
    </source>
</evidence>
<dbReference type="Gene3D" id="1.10.10.990">
    <property type="match status" value="1"/>
</dbReference>
<dbReference type="SUPFAM" id="SSF52980">
    <property type="entry name" value="Restriction endonuclease-like"/>
    <property type="match status" value="1"/>
</dbReference>
<evidence type="ECO:0000256" key="1">
    <source>
        <dbReference type="ARBA" id="ARBA00022722"/>
    </source>
</evidence>
<evidence type="ECO:0000256" key="6">
    <source>
        <dbReference type="ARBA" id="ARBA00022839"/>
    </source>
</evidence>
<dbReference type="InterPro" id="IPR013986">
    <property type="entry name" value="DExx_box_DNA_helicase_dom_sf"/>
</dbReference>
<dbReference type="PANTHER" id="PTHR30591:SF1">
    <property type="entry name" value="RECBCD ENZYME SUBUNIT RECC"/>
    <property type="match status" value="1"/>
</dbReference>
<keyword evidence="5" id="KW-0347">Helicase</keyword>
<organism evidence="11 12">
    <name type="scientific">Fodinibius salipaludis</name>
    <dbReference type="NCBI Taxonomy" id="2032627"/>
    <lineage>
        <taxon>Bacteria</taxon>
        <taxon>Pseudomonadati</taxon>
        <taxon>Balneolota</taxon>
        <taxon>Balneolia</taxon>
        <taxon>Balneolales</taxon>
        <taxon>Balneolaceae</taxon>
        <taxon>Fodinibius</taxon>
    </lineage>
</organism>
<evidence type="ECO:0000256" key="4">
    <source>
        <dbReference type="ARBA" id="ARBA00022801"/>
    </source>
</evidence>
<evidence type="ECO:0000256" key="2">
    <source>
        <dbReference type="ARBA" id="ARBA00022741"/>
    </source>
</evidence>
<keyword evidence="8" id="KW-0238">DNA-binding</keyword>
<gene>
    <name evidence="11" type="primary">recC</name>
    <name evidence="11" type="ORF">CK503_09455</name>
</gene>
<keyword evidence="2" id="KW-0547">Nucleotide-binding</keyword>
<dbReference type="HAMAP" id="MF_01486">
    <property type="entry name" value="RecC"/>
    <property type="match status" value="1"/>
</dbReference>
<sequence length="1079" mass="125845">MLKFYYGTELEELADRLFRELDENPLSNPLDKEIFVVQNHGIGQWLSLRMAEHPNGNGIAANLEFEFPSERIWSLIRLMDEDIPQILPSDRGPMTWTLMELFEDEQFLDQFENLRHYIDEKDPEQRAMRSWKLASKIADVFDQYLIYRPQMILDWETDEELNTQNTEAEKWQAELWRRLISHWQETYEGSHLHRAKLQNHVWQNIEDKKEDKLPVDELPDRISVFGVSSVSRAFIKTMTKLSKLTEVHFYHLSVDPGINESEQFNNPLLQSMGQEGANFMSLFSDNTNVDVKLVGGSKPSKQSLFTAVQFDFRNDDSLSGHKLEVPPADQSIQVHNCHSPMREVEVLYDQLLALLDENPELSPDEILVMTPDIETYAPFIEAVFATPDEGQPKIPYAIADRAIGGEQPATDTFLNILELSESRFKVTDVLDLLDSNPIRERFGFTEDELNRIERWVGDNKIRWGIDGKDKKDLDLPESDHFTWRAGLRRILLGYAMRSSDDRLYNNIYAYNEVETSDDANLAGKISFFLNRLFDISNRMDTSRKPEEWREVLLEVIKGFLPDNRDYFWEINKIREGISALAEQSKLVEFERPISFSIIRRWLAEQLKSQSTGGGRIGRGVTFSSLMPMRSIPFEVIGMIGMNEGAFPRSKIPIEFDLMHLDPEVGDPVESQQDRYLFLETLLSARSHLYFSYVGQSNRQDTDFPPSVVLREFIDYLEEGYDINPDDLITKHRLQPFSQQYFTGDDYFSYSETRKEISERLQSADKADTDFFKNHLPEPDEEWKQLSVTDLISFFQHPSKYLLRNRLGIYLQDEEILTDNREPFELDNLTGYQIKQELLDCFLKEQSLEEYRKVMQARDMLPEDWTGEQEYHQQVKEVEMFGEEIQLRMDDQPLDDVEVDLEINGFRILGKLENIYQGAQMDYRFGKAKPKYLTAFWIRHLLFQLAKPGGHPGKSTYFSWDDGSFEKVQLPAIDDAETIINDLMDLYRQGLLKPLKLFCKSSFKFGEEVYKKGKDIEDGFSSAQKKWETTSFRGNSFPGEGDDAYNKLATDRKDPFDEEFIEIAERVWAPYFEFLNQEGA</sequence>
<dbReference type="InterPro" id="IPR006697">
    <property type="entry name" value="RecC"/>
</dbReference>
<dbReference type="NCBIfam" id="TIGR01450">
    <property type="entry name" value="recC"/>
    <property type="match status" value="1"/>
</dbReference>
<dbReference type="Gene3D" id="3.40.50.10930">
    <property type="match status" value="1"/>
</dbReference>
<comment type="caution">
    <text evidence="11">The sequence shown here is derived from an EMBL/GenBank/DDBJ whole genome shotgun (WGS) entry which is preliminary data.</text>
</comment>
<dbReference type="OrthoDB" id="9762834at2"/>
<evidence type="ECO:0000313" key="12">
    <source>
        <dbReference type="Proteomes" id="UP000218831"/>
    </source>
</evidence>
<dbReference type="Pfam" id="PF04257">
    <property type="entry name" value="Exonuc_V_gamma"/>
    <property type="match status" value="1"/>
</dbReference>
<dbReference type="GO" id="GO:0006281">
    <property type="term" value="P:DNA repair"/>
    <property type="evidence" value="ECO:0007669"/>
    <property type="project" value="UniProtKB-KW"/>
</dbReference>
<keyword evidence="6" id="KW-0269">Exonuclease</keyword>
<evidence type="ECO:0000256" key="7">
    <source>
        <dbReference type="ARBA" id="ARBA00022840"/>
    </source>
</evidence>
<keyword evidence="1" id="KW-0540">Nuclease</keyword>
<dbReference type="InterPro" id="IPR041500">
    <property type="entry name" value="RecC_C"/>
</dbReference>
<dbReference type="GO" id="GO:0006310">
    <property type="term" value="P:DNA recombination"/>
    <property type="evidence" value="ECO:0007669"/>
    <property type="project" value="TreeGrafter"/>
</dbReference>
<dbReference type="GO" id="GO:0008854">
    <property type="term" value="F:exodeoxyribonuclease V activity"/>
    <property type="evidence" value="ECO:0007669"/>
    <property type="project" value="InterPro"/>
</dbReference>
<dbReference type="GO" id="GO:0009338">
    <property type="term" value="C:exodeoxyribonuclease V complex"/>
    <property type="evidence" value="ECO:0007669"/>
    <property type="project" value="InterPro"/>
</dbReference>
<accession>A0A2A2G9A9</accession>
<proteinExistence type="inferred from homology"/>
<evidence type="ECO:0000256" key="8">
    <source>
        <dbReference type="ARBA" id="ARBA00023125"/>
    </source>
</evidence>
<dbReference type="Gene3D" id="1.10.10.160">
    <property type="match status" value="1"/>
</dbReference>
<evidence type="ECO:0000259" key="10">
    <source>
        <dbReference type="Pfam" id="PF17946"/>
    </source>
</evidence>
<protein>
    <submittedName>
        <fullName evidence="11">Exodeoxyribonuclease V subunit gamma</fullName>
    </submittedName>
</protein>
<evidence type="ECO:0000256" key="5">
    <source>
        <dbReference type="ARBA" id="ARBA00022806"/>
    </source>
</evidence>
<dbReference type="GO" id="GO:0004386">
    <property type="term" value="F:helicase activity"/>
    <property type="evidence" value="ECO:0007669"/>
    <property type="project" value="UniProtKB-KW"/>
</dbReference>
<dbReference type="PIRSF" id="PIRSF000980">
    <property type="entry name" value="RecC"/>
    <property type="match status" value="1"/>
</dbReference>
<keyword evidence="3" id="KW-0227">DNA damage</keyword>
<keyword evidence="9" id="KW-0234">DNA repair</keyword>
<dbReference type="InterPro" id="IPR027417">
    <property type="entry name" value="P-loop_NTPase"/>
</dbReference>
<dbReference type="GO" id="GO:0005524">
    <property type="term" value="F:ATP binding"/>
    <property type="evidence" value="ECO:0007669"/>
    <property type="project" value="UniProtKB-KW"/>
</dbReference>
<keyword evidence="7" id="KW-0067">ATP-binding</keyword>
<evidence type="ECO:0000256" key="9">
    <source>
        <dbReference type="ARBA" id="ARBA00023204"/>
    </source>
</evidence>
<keyword evidence="12" id="KW-1185">Reference proteome</keyword>
<reference evidence="11 12" key="1">
    <citation type="submission" date="2017-08" db="EMBL/GenBank/DDBJ databases">
        <title>Aliifodinibius alkalisoli sp. nov., isolated from saline alkaline soil.</title>
        <authorList>
            <person name="Liu D."/>
            <person name="Zhang G."/>
        </authorList>
    </citation>
    <scope>NUCLEOTIDE SEQUENCE [LARGE SCALE GENOMIC DNA]</scope>
    <source>
        <strain evidence="11 12">WN023</strain>
    </source>
</reference>
<keyword evidence="4" id="KW-0378">Hydrolase</keyword>
<name>A0A2A2G9A9_9BACT</name>
<dbReference type="GO" id="GO:0003677">
    <property type="term" value="F:DNA binding"/>
    <property type="evidence" value="ECO:0007669"/>
    <property type="project" value="UniProtKB-KW"/>
</dbReference>
<dbReference type="Pfam" id="PF17946">
    <property type="entry name" value="RecC_C"/>
    <property type="match status" value="1"/>
</dbReference>
<dbReference type="Gene3D" id="3.40.50.300">
    <property type="entry name" value="P-loop containing nucleotide triphosphate hydrolases"/>
    <property type="match status" value="2"/>
</dbReference>
<dbReference type="EMBL" id="NSKE01000006">
    <property type="protein sequence ID" value="PAU93888.1"/>
    <property type="molecule type" value="Genomic_DNA"/>
</dbReference>
<dbReference type="PANTHER" id="PTHR30591">
    <property type="entry name" value="RECBCD ENZYME SUBUNIT RECC"/>
    <property type="match status" value="1"/>
</dbReference>
<dbReference type="InterPro" id="IPR011335">
    <property type="entry name" value="Restrct_endonuc-II-like"/>
</dbReference>
<dbReference type="Proteomes" id="UP000218831">
    <property type="component" value="Unassembled WGS sequence"/>
</dbReference>
<dbReference type="RefSeq" id="WP_095606564.1">
    <property type="nucleotide sequence ID" value="NZ_NSKE01000006.1"/>
</dbReference>